<proteinExistence type="predicted"/>
<dbReference type="AlphaFoldDB" id="A0A8S0WHR2"/>
<organism evidence="2 3">
    <name type="scientific">Cyclocybe aegerita</name>
    <name type="common">Black poplar mushroom</name>
    <name type="synonym">Agrocybe aegerita</name>
    <dbReference type="NCBI Taxonomy" id="1973307"/>
    <lineage>
        <taxon>Eukaryota</taxon>
        <taxon>Fungi</taxon>
        <taxon>Dikarya</taxon>
        <taxon>Basidiomycota</taxon>
        <taxon>Agaricomycotina</taxon>
        <taxon>Agaricomycetes</taxon>
        <taxon>Agaricomycetidae</taxon>
        <taxon>Agaricales</taxon>
        <taxon>Agaricineae</taxon>
        <taxon>Bolbitiaceae</taxon>
        <taxon>Cyclocybe</taxon>
    </lineage>
</organism>
<feature type="transmembrane region" description="Helical" evidence="1">
    <location>
        <begin position="227"/>
        <end position="250"/>
    </location>
</feature>
<feature type="transmembrane region" description="Helical" evidence="1">
    <location>
        <begin position="67"/>
        <end position="86"/>
    </location>
</feature>
<name>A0A8S0WHR2_CYCAE</name>
<protein>
    <submittedName>
        <fullName evidence="2">Uncharacterized protein</fullName>
    </submittedName>
</protein>
<evidence type="ECO:0000313" key="2">
    <source>
        <dbReference type="EMBL" id="CAA7262533.1"/>
    </source>
</evidence>
<feature type="transmembrane region" description="Helical" evidence="1">
    <location>
        <begin position="106"/>
        <end position="129"/>
    </location>
</feature>
<keyword evidence="3" id="KW-1185">Reference proteome</keyword>
<reference evidence="2 3" key="1">
    <citation type="submission" date="2020-01" db="EMBL/GenBank/DDBJ databases">
        <authorList>
            <person name="Gupta K D."/>
        </authorList>
    </citation>
    <scope>NUCLEOTIDE SEQUENCE [LARGE SCALE GENOMIC DNA]</scope>
</reference>
<comment type="caution">
    <text evidence="2">The sequence shown here is derived from an EMBL/GenBank/DDBJ whole genome shotgun (WGS) entry which is preliminary data.</text>
</comment>
<gene>
    <name evidence="2" type="ORF">AAE3_LOCUS4626</name>
</gene>
<keyword evidence="1" id="KW-0812">Transmembrane</keyword>
<keyword evidence="1" id="KW-0472">Membrane</keyword>
<dbReference type="Proteomes" id="UP000467700">
    <property type="component" value="Unassembled WGS sequence"/>
</dbReference>
<feature type="transmembrane region" description="Helical" evidence="1">
    <location>
        <begin position="30"/>
        <end position="55"/>
    </location>
</feature>
<evidence type="ECO:0000313" key="3">
    <source>
        <dbReference type="Proteomes" id="UP000467700"/>
    </source>
</evidence>
<accession>A0A8S0WHR2</accession>
<feature type="transmembrane region" description="Helical" evidence="1">
    <location>
        <begin position="141"/>
        <end position="165"/>
    </location>
</feature>
<sequence length="339" mass="37480">MSTTSAPTATPSFEPGGFVPGPDGLVELQMLGATLGCIAYGVVVMLFIDCVRLMVEKYSHSKFRQRVFLGYIAIMFIISSFFLISSMTTLRKTLFQTGYVENRGPYGFPLIFVPLSLWGADAFRVWRCVCLYKGIQLPRQIALTILLIFLAVTLLGSGLAVMVVMYTNPHFLSSAFRLAQLPAAVLALTSATLNISLGALIALRLIWHRRRTQRALGASYGSPYTKFVSICVESCLLIVVVNFAFAGLIFSNPMASWVPEQLIVHISVISPFLVLRRVAQGIDAITTLHRPQGDSTNCNISYDVKSFERKPTSIMRFTETVTDVELNSSPKEDKFPDPK</sequence>
<keyword evidence="1" id="KW-1133">Transmembrane helix</keyword>
<dbReference type="OrthoDB" id="3267806at2759"/>
<dbReference type="EMBL" id="CACVBS010000036">
    <property type="protein sequence ID" value="CAA7262533.1"/>
    <property type="molecule type" value="Genomic_DNA"/>
</dbReference>
<feature type="transmembrane region" description="Helical" evidence="1">
    <location>
        <begin position="185"/>
        <end position="207"/>
    </location>
</feature>
<evidence type="ECO:0000256" key="1">
    <source>
        <dbReference type="SAM" id="Phobius"/>
    </source>
</evidence>